<keyword evidence="1" id="KW-0472">Membrane</keyword>
<dbReference type="RefSeq" id="XP_001019215.2">
    <property type="nucleotide sequence ID" value="XM_001019215.2"/>
</dbReference>
<keyword evidence="1 2" id="KW-0812">Transmembrane</keyword>
<evidence type="ECO:0000313" key="2">
    <source>
        <dbReference type="EMBL" id="EAR98970.2"/>
    </source>
</evidence>
<keyword evidence="3" id="KW-1185">Reference proteome</keyword>
<organism evidence="2 3">
    <name type="scientific">Tetrahymena thermophila (strain SB210)</name>
    <dbReference type="NCBI Taxonomy" id="312017"/>
    <lineage>
        <taxon>Eukaryota</taxon>
        <taxon>Sar</taxon>
        <taxon>Alveolata</taxon>
        <taxon>Ciliophora</taxon>
        <taxon>Intramacronucleata</taxon>
        <taxon>Oligohymenophorea</taxon>
        <taxon>Hymenostomatida</taxon>
        <taxon>Tetrahymenina</taxon>
        <taxon>Tetrahymenidae</taxon>
        <taxon>Tetrahymena</taxon>
    </lineage>
</organism>
<reference evidence="3" key="1">
    <citation type="journal article" date="2006" name="PLoS Biol.">
        <title>Macronuclear genome sequence of the ciliate Tetrahymena thermophila, a model eukaryote.</title>
        <authorList>
            <person name="Eisen J.A."/>
            <person name="Coyne R.S."/>
            <person name="Wu M."/>
            <person name="Wu D."/>
            <person name="Thiagarajan M."/>
            <person name="Wortman J.R."/>
            <person name="Badger J.H."/>
            <person name="Ren Q."/>
            <person name="Amedeo P."/>
            <person name="Jones K.M."/>
            <person name="Tallon L.J."/>
            <person name="Delcher A.L."/>
            <person name="Salzberg S.L."/>
            <person name="Silva J.C."/>
            <person name="Haas B.J."/>
            <person name="Majoros W.H."/>
            <person name="Farzad M."/>
            <person name="Carlton J.M."/>
            <person name="Smith R.K. Jr."/>
            <person name="Garg J."/>
            <person name="Pearlman R.E."/>
            <person name="Karrer K.M."/>
            <person name="Sun L."/>
            <person name="Manning G."/>
            <person name="Elde N.C."/>
            <person name="Turkewitz A.P."/>
            <person name="Asai D.J."/>
            <person name="Wilkes D.E."/>
            <person name="Wang Y."/>
            <person name="Cai H."/>
            <person name="Collins K."/>
            <person name="Stewart B.A."/>
            <person name="Lee S.R."/>
            <person name="Wilamowska K."/>
            <person name="Weinberg Z."/>
            <person name="Ruzzo W.L."/>
            <person name="Wloga D."/>
            <person name="Gaertig J."/>
            <person name="Frankel J."/>
            <person name="Tsao C.-C."/>
            <person name="Gorovsky M.A."/>
            <person name="Keeling P.J."/>
            <person name="Waller R.F."/>
            <person name="Patron N.J."/>
            <person name="Cherry J.M."/>
            <person name="Stover N.A."/>
            <person name="Krieger C.J."/>
            <person name="del Toro C."/>
            <person name="Ryder H.F."/>
            <person name="Williamson S.C."/>
            <person name="Barbeau R.A."/>
            <person name="Hamilton E.P."/>
            <person name="Orias E."/>
        </authorList>
    </citation>
    <scope>NUCLEOTIDE SEQUENCE [LARGE SCALE GENOMIC DNA]</scope>
    <source>
        <strain evidence="3">SB210</strain>
    </source>
</reference>
<dbReference type="AlphaFoldDB" id="Q23QY6"/>
<dbReference type="EMBL" id="GG662646">
    <property type="protein sequence ID" value="EAR98970.2"/>
    <property type="molecule type" value="Genomic_DNA"/>
</dbReference>
<dbReference type="Proteomes" id="UP000009168">
    <property type="component" value="Unassembled WGS sequence"/>
</dbReference>
<dbReference type="KEGG" id="tet:TTHERM_00997750"/>
<feature type="transmembrane region" description="Helical" evidence="1">
    <location>
        <begin position="260"/>
        <end position="278"/>
    </location>
</feature>
<name>Q23QY6_TETTS</name>
<dbReference type="InParanoid" id="Q23QY6"/>
<gene>
    <name evidence="2" type="ORF">TTHERM_00997750</name>
</gene>
<proteinExistence type="predicted"/>
<dbReference type="HOGENOM" id="CLU_013044_2_1_1"/>
<accession>Q23QY6</accession>
<keyword evidence="1" id="KW-1133">Transmembrane helix</keyword>
<protein>
    <submittedName>
        <fullName evidence="2">Transmembrane protein, putative</fullName>
    </submittedName>
</protein>
<dbReference type="OrthoDB" id="302623at2759"/>
<evidence type="ECO:0000313" key="3">
    <source>
        <dbReference type="Proteomes" id="UP000009168"/>
    </source>
</evidence>
<dbReference type="GeneID" id="7829831"/>
<sequence>MYLYVDNQIQPTFRAQSFIQEDTSVDLNNNLVGFRYLYNFNTSLDQVQSSTNTTYLVFVPQFQFLNYDDYELIPLDIIECQDPQLDGFHCLDFSKIQNYTLISAQNNKIWSSIIIYAYTCQDAKVKNIQVSNNCASENDIDTMINSGGSAFQIKLQTSQYNITKKQIQTNYRNQYIDFYLNEFIISDFKTQKQITQVKQGPFIQEETTFSSPIQYSMTTQSFDRANQIQQLNNTALLQVFIEMDEIAQFFFISYPTFPQVLAVCNSILALFMCVGVLGRSISQQLIKQDIFLLILQNIHQGKYLELLKKNKLIAQENQNQQQESYQKDIHEQDFMQSETQEPIKIPAFLTKSRQSVDQNALSPHLLPSINNFENSQQDEIIESKIQESTIQSNSRQLNSIDQRDQFPVLGNQITSIKQNIYASINIVREFFIQSETNQGQNLLKKDSQFFIWIQVLEKE</sequence>
<evidence type="ECO:0000256" key="1">
    <source>
        <dbReference type="SAM" id="Phobius"/>
    </source>
</evidence>